<evidence type="ECO:0000313" key="2">
    <source>
        <dbReference type="EMBL" id="TDM01302.1"/>
    </source>
</evidence>
<evidence type="ECO:0000313" key="3">
    <source>
        <dbReference type="Proteomes" id="UP000295328"/>
    </source>
</evidence>
<keyword evidence="1" id="KW-1133">Transmembrane helix</keyword>
<evidence type="ECO:0000256" key="1">
    <source>
        <dbReference type="SAM" id="Phobius"/>
    </source>
</evidence>
<sequence length="69" mass="7998">MKFKFSIIAITALLTALFIMDTWQHGLDLWKLLGIVALAAFLFWVDHKLERPVSRSSIKHNMTGRTIRK</sequence>
<dbReference type="RefSeq" id="WP_133430404.1">
    <property type="nucleotide sequence ID" value="NZ_BMCC01000004.1"/>
</dbReference>
<keyword evidence="1" id="KW-0472">Membrane</keyword>
<proteinExistence type="predicted"/>
<organism evidence="2 3">
    <name type="scientific">Macrococcus hajekii</name>
    <dbReference type="NCBI Taxonomy" id="198482"/>
    <lineage>
        <taxon>Bacteria</taxon>
        <taxon>Bacillati</taxon>
        <taxon>Bacillota</taxon>
        <taxon>Bacilli</taxon>
        <taxon>Bacillales</taxon>
        <taxon>Staphylococcaceae</taxon>
        <taxon>Macrococcus</taxon>
    </lineage>
</organism>
<dbReference type="Proteomes" id="UP000295328">
    <property type="component" value="Unassembled WGS sequence"/>
</dbReference>
<comment type="caution">
    <text evidence="2">The sequence shown here is derived from an EMBL/GenBank/DDBJ whole genome shotgun (WGS) entry which is preliminary data.</text>
</comment>
<reference evidence="2 3" key="1">
    <citation type="submission" date="2019-01" db="EMBL/GenBank/DDBJ databases">
        <title>Draft genome sequences of the type strains of six Macrococcus species.</title>
        <authorList>
            <person name="Mazhar S."/>
            <person name="Altermann E."/>
            <person name="Hill C."/>
            <person name="Mcauliffe O."/>
        </authorList>
    </citation>
    <scope>NUCLEOTIDE SEQUENCE [LARGE SCALE GENOMIC DNA]</scope>
    <source>
        <strain evidence="2 3">CCM4809</strain>
    </source>
</reference>
<keyword evidence="1" id="KW-0812">Transmembrane</keyword>
<gene>
    <name evidence="2" type="ORF">ERX37_09310</name>
</gene>
<protein>
    <submittedName>
        <fullName evidence="2">Uncharacterized protein</fullName>
    </submittedName>
</protein>
<accession>A0A4R6BI55</accession>
<keyword evidence="3" id="KW-1185">Reference proteome</keyword>
<dbReference type="AlphaFoldDB" id="A0A4R6BI55"/>
<dbReference type="OrthoDB" id="2418269at2"/>
<feature type="transmembrane region" description="Helical" evidence="1">
    <location>
        <begin position="29"/>
        <end position="45"/>
    </location>
</feature>
<name>A0A4R6BI55_9STAP</name>
<dbReference type="EMBL" id="SCWE01000004">
    <property type="protein sequence ID" value="TDM01302.1"/>
    <property type="molecule type" value="Genomic_DNA"/>
</dbReference>
<feature type="transmembrane region" description="Helical" evidence="1">
    <location>
        <begin position="5"/>
        <end position="23"/>
    </location>
</feature>